<protein>
    <recommendedName>
        <fullName evidence="6">Exodeoxyribonuclease 7 small subunit</fullName>
        <ecNumber evidence="6">3.1.11.6</ecNumber>
    </recommendedName>
    <alternativeName>
        <fullName evidence="6">Exodeoxyribonuclease VII small subunit</fullName>
        <shortName evidence="6">Exonuclease VII small subunit</shortName>
    </alternativeName>
</protein>
<evidence type="ECO:0000256" key="6">
    <source>
        <dbReference type="HAMAP-Rule" id="MF_00337"/>
    </source>
</evidence>
<accession>A0A929WVX1</accession>
<evidence type="ECO:0000256" key="4">
    <source>
        <dbReference type="ARBA" id="ARBA00022801"/>
    </source>
</evidence>
<dbReference type="NCBIfam" id="NF002139">
    <property type="entry name" value="PRK00977.1-3"/>
    <property type="match status" value="1"/>
</dbReference>
<evidence type="ECO:0000256" key="5">
    <source>
        <dbReference type="ARBA" id="ARBA00022839"/>
    </source>
</evidence>
<comment type="subunit">
    <text evidence="6">Heterooligomer composed of large and small subunits.</text>
</comment>
<comment type="caution">
    <text evidence="7">The sequence shown here is derived from an EMBL/GenBank/DDBJ whole genome shotgun (WGS) entry which is preliminary data.</text>
</comment>
<organism evidence="7 8">
    <name type="scientific">Actinomyces bouchesdurhonensis</name>
    <dbReference type="NCBI Taxonomy" id="1852361"/>
    <lineage>
        <taxon>Bacteria</taxon>
        <taxon>Bacillati</taxon>
        <taxon>Actinomycetota</taxon>
        <taxon>Actinomycetes</taxon>
        <taxon>Actinomycetales</taxon>
        <taxon>Actinomycetaceae</taxon>
        <taxon>Actinomyces</taxon>
    </lineage>
</organism>
<sequence length="76" mass="8426">MTVNDQLPDPQSLGYEEARDELVRIVQSLEGGQAPLEATLTLWERGEALAERCSQILDGAQSRLTGRTQTQSPDER</sequence>
<dbReference type="GO" id="GO:0006308">
    <property type="term" value="P:DNA catabolic process"/>
    <property type="evidence" value="ECO:0007669"/>
    <property type="project" value="UniProtKB-UniRule"/>
</dbReference>
<dbReference type="NCBIfam" id="TIGR01280">
    <property type="entry name" value="xseB"/>
    <property type="match status" value="1"/>
</dbReference>
<dbReference type="Gene3D" id="1.10.287.1040">
    <property type="entry name" value="Exonuclease VII, small subunit"/>
    <property type="match status" value="1"/>
</dbReference>
<dbReference type="InterPro" id="IPR003761">
    <property type="entry name" value="Exonuc_VII_S"/>
</dbReference>
<reference evidence="7" key="1">
    <citation type="submission" date="2020-04" db="EMBL/GenBank/DDBJ databases">
        <title>Deep metagenomics examines the oral microbiome during advanced dental caries in children, revealing novel taxa and co-occurrences with host molecules.</title>
        <authorList>
            <person name="Baker J.L."/>
            <person name="Morton J.T."/>
            <person name="Dinis M."/>
            <person name="Alvarez R."/>
            <person name="Tran N.C."/>
            <person name="Knight R."/>
            <person name="Edlund A."/>
        </authorList>
    </citation>
    <scope>NUCLEOTIDE SEQUENCE</scope>
    <source>
        <strain evidence="7">JCVI_30_bin.13</strain>
    </source>
</reference>
<evidence type="ECO:0000256" key="3">
    <source>
        <dbReference type="ARBA" id="ARBA00022722"/>
    </source>
</evidence>
<comment type="subcellular location">
    <subcellularLocation>
        <location evidence="6">Cytoplasm</location>
    </subcellularLocation>
</comment>
<dbReference type="PANTHER" id="PTHR34137">
    <property type="entry name" value="EXODEOXYRIBONUCLEASE 7 SMALL SUBUNIT"/>
    <property type="match status" value="1"/>
</dbReference>
<dbReference type="PANTHER" id="PTHR34137:SF1">
    <property type="entry name" value="EXODEOXYRIBONUCLEASE 7 SMALL SUBUNIT"/>
    <property type="match status" value="1"/>
</dbReference>
<comment type="similarity">
    <text evidence="1 6">Belongs to the XseB family.</text>
</comment>
<dbReference type="EC" id="3.1.11.6" evidence="6"/>
<dbReference type="Pfam" id="PF02609">
    <property type="entry name" value="Exonuc_VII_S"/>
    <property type="match status" value="1"/>
</dbReference>
<dbReference type="GO" id="GO:0008855">
    <property type="term" value="F:exodeoxyribonuclease VII activity"/>
    <property type="evidence" value="ECO:0007669"/>
    <property type="project" value="UniProtKB-UniRule"/>
</dbReference>
<dbReference type="GO" id="GO:0005829">
    <property type="term" value="C:cytosol"/>
    <property type="evidence" value="ECO:0007669"/>
    <property type="project" value="TreeGrafter"/>
</dbReference>
<gene>
    <name evidence="6" type="primary">xseB</name>
    <name evidence="7" type="ORF">HXK09_03810</name>
</gene>
<evidence type="ECO:0000256" key="2">
    <source>
        <dbReference type="ARBA" id="ARBA00022490"/>
    </source>
</evidence>
<dbReference type="AlphaFoldDB" id="A0A929WVX1"/>
<dbReference type="Proteomes" id="UP000759246">
    <property type="component" value="Unassembled WGS sequence"/>
</dbReference>
<dbReference type="HAMAP" id="MF_00337">
    <property type="entry name" value="Exonuc_7_S"/>
    <property type="match status" value="1"/>
</dbReference>
<evidence type="ECO:0000256" key="1">
    <source>
        <dbReference type="ARBA" id="ARBA00009998"/>
    </source>
</evidence>
<comment type="function">
    <text evidence="6">Bidirectionally degrades single-stranded DNA into large acid-insoluble oligonucleotides, which are then degraded further into small acid-soluble oligonucleotides.</text>
</comment>
<dbReference type="SUPFAM" id="SSF116842">
    <property type="entry name" value="XseB-like"/>
    <property type="match status" value="1"/>
</dbReference>
<dbReference type="EMBL" id="JABZGF010000078">
    <property type="protein sequence ID" value="MBF0966283.1"/>
    <property type="molecule type" value="Genomic_DNA"/>
</dbReference>
<evidence type="ECO:0000313" key="8">
    <source>
        <dbReference type="Proteomes" id="UP000759246"/>
    </source>
</evidence>
<evidence type="ECO:0000313" key="7">
    <source>
        <dbReference type="EMBL" id="MBF0966283.1"/>
    </source>
</evidence>
<keyword evidence="3 6" id="KW-0540">Nuclease</keyword>
<dbReference type="InterPro" id="IPR037004">
    <property type="entry name" value="Exonuc_VII_ssu_sf"/>
</dbReference>
<keyword evidence="2 6" id="KW-0963">Cytoplasm</keyword>
<keyword evidence="5 6" id="KW-0269">Exonuclease</keyword>
<dbReference type="RefSeq" id="WP_073982458.1">
    <property type="nucleotide sequence ID" value="NZ_CAUTSL010000025.1"/>
</dbReference>
<dbReference type="OrthoDB" id="5244334at2"/>
<comment type="catalytic activity">
    <reaction evidence="6">
        <text>Exonucleolytic cleavage in either 5'- to 3'- or 3'- to 5'-direction to yield nucleoside 5'-phosphates.</text>
        <dbReference type="EC" id="3.1.11.6"/>
    </reaction>
</comment>
<dbReference type="GO" id="GO:0009318">
    <property type="term" value="C:exodeoxyribonuclease VII complex"/>
    <property type="evidence" value="ECO:0007669"/>
    <property type="project" value="UniProtKB-UniRule"/>
</dbReference>
<keyword evidence="4 6" id="KW-0378">Hydrolase</keyword>
<proteinExistence type="inferred from homology"/>
<name>A0A929WVX1_9ACTO</name>